<evidence type="ECO:0000256" key="3">
    <source>
        <dbReference type="ARBA" id="ARBA00023004"/>
    </source>
</evidence>
<keyword evidence="1 4" id="KW-0349">Heme</keyword>
<protein>
    <submittedName>
        <fullName evidence="7">C-type cytochrome</fullName>
    </submittedName>
</protein>
<dbReference type="Pfam" id="PF00034">
    <property type="entry name" value="Cytochrom_C"/>
    <property type="match status" value="1"/>
</dbReference>
<dbReference type="EMBL" id="SBHX01000064">
    <property type="protein sequence ID" value="RWX25086.1"/>
    <property type="molecule type" value="Genomic_DNA"/>
</dbReference>
<dbReference type="GO" id="GO:0020037">
    <property type="term" value="F:heme binding"/>
    <property type="evidence" value="ECO:0007669"/>
    <property type="project" value="InterPro"/>
</dbReference>
<dbReference type="InterPro" id="IPR036909">
    <property type="entry name" value="Cyt_c-like_dom_sf"/>
</dbReference>
<keyword evidence="5" id="KW-1133">Transmembrane helix</keyword>
<dbReference type="GO" id="GO:0046872">
    <property type="term" value="F:metal ion binding"/>
    <property type="evidence" value="ECO:0007669"/>
    <property type="project" value="UniProtKB-KW"/>
</dbReference>
<gene>
    <name evidence="7" type="ORF">EHI47_26710</name>
</gene>
<dbReference type="InterPro" id="IPR009056">
    <property type="entry name" value="Cyt_c-like_dom"/>
</dbReference>
<evidence type="ECO:0000256" key="5">
    <source>
        <dbReference type="SAM" id="Phobius"/>
    </source>
</evidence>
<dbReference type="InterPro" id="IPR051459">
    <property type="entry name" value="Cytochrome_c-type_DH"/>
</dbReference>
<keyword evidence="5" id="KW-0812">Transmembrane</keyword>
<organism evidence="7 8">
    <name type="scientific">Rhizobium leguminosarum</name>
    <dbReference type="NCBI Taxonomy" id="384"/>
    <lineage>
        <taxon>Bacteria</taxon>
        <taxon>Pseudomonadati</taxon>
        <taxon>Pseudomonadota</taxon>
        <taxon>Alphaproteobacteria</taxon>
        <taxon>Hyphomicrobiales</taxon>
        <taxon>Rhizobiaceae</taxon>
        <taxon>Rhizobium/Agrobacterium group</taxon>
        <taxon>Rhizobium</taxon>
    </lineage>
</organism>
<dbReference type="SUPFAM" id="SSF46626">
    <property type="entry name" value="Cytochrome c"/>
    <property type="match status" value="2"/>
</dbReference>
<dbReference type="PROSITE" id="PS51007">
    <property type="entry name" value="CYTC"/>
    <property type="match status" value="2"/>
</dbReference>
<evidence type="ECO:0000256" key="4">
    <source>
        <dbReference type="PROSITE-ProRule" id="PRU00433"/>
    </source>
</evidence>
<comment type="caution">
    <text evidence="7">The sequence shown here is derived from an EMBL/GenBank/DDBJ whole genome shotgun (WGS) entry which is preliminary data.</text>
</comment>
<sequence>MKSLSSSDGNLRAAAHRLRRLLASIPVGAIAGLLVSILIVAFLFRYITDADARFDPKTDAMTAGDATKGKLVFLAADCTSCHATPGQPDRLKLGGGLALASPFGIFRPPNISPDPIDGIGSWSVADLANALIAGVSPHREHYYPAFPYPSYTGMSLDDVRDLYAYLRTLPPVAGRPPPHDLPLLFRFRRNLAFWKLLFFHEGRSEATIGRDAADDRGAYLVETLGHCADCHSTRNMFGAIKPSTLFAGGPDPEGTGFVPNITPHRIGRWSEAQIALMLSTGETPDHGRVGSSMADVVVNTAQLPQGDRDEIARYVKSLPPRPTPHP</sequence>
<proteinExistence type="predicted"/>
<dbReference type="AlphaFoldDB" id="A0A444HQN3"/>
<evidence type="ECO:0000256" key="2">
    <source>
        <dbReference type="ARBA" id="ARBA00022723"/>
    </source>
</evidence>
<dbReference type="PANTHER" id="PTHR35008:SF8">
    <property type="entry name" value="ALCOHOL DEHYDROGENASE CYTOCHROME C SUBUNIT"/>
    <property type="match status" value="1"/>
</dbReference>
<evidence type="ECO:0000313" key="7">
    <source>
        <dbReference type="EMBL" id="RWX25086.1"/>
    </source>
</evidence>
<dbReference type="GO" id="GO:0009055">
    <property type="term" value="F:electron transfer activity"/>
    <property type="evidence" value="ECO:0007669"/>
    <property type="project" value="InterPro"/>
</dbReference>
<name>A0A444HQN3_RHILE</name>
<keyword evidence="3 4" id="KW-0408">Iron</keyword>
<keyword evidence="5" id="KW-0472">Membrane</keyword>
<evidence type="ECO:0000256" key="1">
    <source>
        <dbReference type="ARBA" id="ARBA00022617"/>
    </source>
</evidence>
<dbReference type="PANTHER" id="PTHR35008">
    <property type="entry name" value="BLL4482 PROTEIN-RELATED"/>
    <property type="match status" value="1"/>
</dbReference>
<feature type="domain" description="Cytochrome c" evidence="6">
    <location>
        <begin position="64"/>
        <end position="170"/>
    </location>
</feature>
<dbReference type="Proteomes" id="UP000283817">
    <property type="component" value="Unassembled WGS sequence"/>
</dbReference>
<feature type="transmembrane region" description="Helical" evidence="5">
    <location>
        <begin position="21"/>
        <end position="44"/>
    </location>
</feature>
<dbReference type="Gene3D" id="1.10.760.10">
    <property type="entry name" value="Cytochrome c-like domain"/>
    <property type="match status" value="1"/>
</dbReference>
<evidence type="ECO:0000313" key="8">
    <source>
        <dbReference type="Proteomes" id="UP000283817"/>
    </source>
</evidence>
<accession>A0A444HQN3</accession>
<evidence type="ECO:0000259" key="6">
    <source>
        <dbReference type="PROSITE" id="PS51007"/>
    </source>
</evidence>
<feature type="domain" description="Cytochrome c" evidence="6">
    <location>
        <begin position="212"/>
        <end position="319"/>
    </location>
</feature>
<keyword evidence="2 4" id="KW-0479">Metal-binding</keyword>
<reference evidence="7 8" key="1">
    <citation type="submission" date="2019-01" db="EMBL/GenBank/DDBJ databases">
        <title>RHIZO-ID as a novel technology for direct rhizobia identification.</title>
        <authorList>
            <person name="De Meyer S.E."/>
        </authorList>
    </citation>
    <scope>NUCLEOTIDE SEQUENCE [LARGE SCALE GENOMIC DNA]</scope>
    <source>
        <strain evidence="7 8">WSM448</strain>
    </source>
</reference>